<dbReference type="GO" id="GO:0005509">
    <property type="term" value="F:calcium ion binding"/>
    <property type="evidence" value="ECO:0007669"/>
    <property type="project" value="InterPro"/>
</dbReference>
<accession>A0A7S3PCX2</accession>
<keyword evidence="1" id="KW-0106">Calcium</keyword>
<protein>
    <recommendedName>
        <fullName evidence="3">EF-hand domain-containing protein</fullName>
    </recommendedName>
</protein>
<name>A0A7S3PCX2_9STRA</name>
<feature type="domain" description="EF-hand" evidence="3">
    <location>
        <begin position="131"/>
        <end position="166"/>
    </location>
</feature>
<dbReference type="Gene3D" id="1.25.40.10">
    <property type="entry name" value="Tetratricopeptide repeat domain"/>
    <property type="match status" value="1"/>
</dbReference>
<dbReference type="InterPro" id="IPR006597">
    <property type="entry name" value="Sel1-like"/>
</dbReference>
<dbReference type="PROSITE" id="PS50222">
    <property type="entry name" value="EF_HAND_2"/>
    <property type="match status" value="2"/>
</dbReference>
<organism evidence="4">
    <name type="scientific">Amphora coffeiformis</name>
    <dbReference type="NCBI Taxonomy" id="265554"/>
    <lineage>
        <taxon>Eukaryota</taxon>
        <taxon>Sar</taxon>
        <taxon>Stramenopiles</taxon>
        <taxon>Ochrophyta</taxon>
        <taxon>Bacillariophyta</taxon>
        <taxon>Bacillariophyceae</taxon>
        <taxon>Bacillariophycidae</taxon>
        <taxon>Thalassiophysales</taxon>
        <taxon>Catenulaceae</taxon>
        <taxon>Amphora</taxon>
    </lineage>
</organism>
<dbReference type="Gene3D" id="1.10.238.10">
    <property type="entry name" value="EF-hand"/>
    <property type="match status" value="1"/>
</dbReference>
<comment type="similarity">
    <text evidence="2">Belongs to the sel-1 family.</text>
</comment>
<evidence type="ECO:0000256" key="2">
    <source>
        <dbReference type="ARBA" id="ARBA00038101"/>
    </source>
</evidence>
<dbReference type="SMART" id="SM00054">
    <property type="entry name" value="EFh"/>
    <property type="match status" value="2"/>
</dbReference>
<gene>
    <name evidence="4" type="ORF">ACOF00016_LOCUS16172</name>
</gene>
<feature type="domain" description="EF-hand" evidence="3">
    <location>
        <begin position="95"/>
        <end position="130"/>
    </location>
</feature>
<dbReference type="InterPro" id="IPR018247">
    <property type="entry name" value="EF_Hand_1_Ca_BS"/>
</dbReference>
<dbReference type="SUPFAM" id="SSF81901">
    <property type="entry name" value="HCP-like"/>
    <property type="match status" value="1"/>
</dbReference>
<dbReference type="PROSITE" id="PS00018">
    <property type="entry name" value="EF_HAND_1"/>
    <property type="match status" value="2"/>
</dbReference>
<sequence>MLYVRGNGVNQNFVKSVKLFKDAMKTSEASGNAAFALGVMHKNGEGVSQNESEATSFYSFARDQGSVDAFFNLTAMDEKVHTFLGLHCGVGLKTSEKQDYMKLFDRIDTDRSGVLDFDEFVDALKVMDIFESETKSRLIFDQADEDRSGTVDREEFMKMMHRARTGTKYAELSYMAKASKDVFEKLDESNRWGTSLEDAMEAPVTKRATDEIENLKSMYAWVLEPSMCNEANCNFVFNTLVLEMDLIETLMRHVCIEMIEDVETKLQAEGIKGFIKNVNVQAVIDDGCRIFFTLMHRFAHTNTIVPSDMEYLHSLRKAGIIEAANDSVQEIRDLAKKVADPNRDHPATDFGKAAGQVVGQVVLEGIVLPALVGAGCCTM</sequence>
<dbReference type="PANTHER" id="PTHR11102:SF160">
    <property type="entry name" value="ERAD-ASSOCIATED E3 UBIQUITIN-PROTEIN LIGASE COMPONENT HRD3"/>
    <property type="match status" value="1"/>
</dbReference>
<dbReference type="Pfam" id="PF13499">
    <property type="entry name" value="EF-hand_7"/>
    <property type="match status" value="1"/>
</dbReference>
<dbReference type="InterPro" id="IPR011990">
    <property type="entry name" value="TPR-like_helical_dom_sf"/>
</dbReference>
<dbReference type="InterPro" id="IPR011992">
    <property type="entry name" value="EF-hand-dom_pair"/>
</dbReference>
<evidence type="ECO:0000256" key="1">
    <source>
        <dbReference type="ARBA" id="ARBA00022837"/>
    </source>
</evidence>
<reference evidence="4" key="1">
    <citation type="submission" date="2021-01" db="EMBL/GenBank/DDBJ databases">
        <authorList>
            <person name="Corre E."/>
            <person name="Pelletier E."/>
            <person name="Niang G."/>
            <person name="Scheremetjew M."/>
            <person name="Finn R."/>
            <person name="Kale V."/>
            <person name="Holt S."/>
            <person name="Cochrane G."/>
            <person name="Meng A."/>
            <person name="Brown T."/>
            <person name="Cohen L."/>
        </authorList>
    </citation>
    <scope>NUCLEOTIDE SEQUENCE</scope>
    <source>
        <strain evidence="4">CCMP127</strain>
    </source>
</reference>
<dbReference type="InterPro" id="IPR050767">
    <property type="entry name" value="Sel1_AlgK"/>
</dbReference>
<dbReference type="SMART" id="SM00671">
    <property type="entry name" value="SEL1"/>
    <property type="match status" value="1"/>
</dbReference>
<dbReference type="PANTHER" id="PTHR11102">
    <property type="entry name" value="SEL-1-LIKE PROTEIN"/>
    <property type="match status" value="1"/>
</dbReference>
<proteinExistence type="inferred from homology"/>
<dbReference type="EMBL" id="HBIM01021729">
    <property type="protein sequence ID" value="CAE0419331.1"/>
    <property type="molecule type" value="Transcribed_RNA"/>
</dbReference>
<dbReference type="InterPro" id="IPR002048">
    <property type="entry name" value="EF_hand_dom"/>
</dbReference>
<dbReference type="AlphaFoldDB" id="A0A7S3PCX2"/>
<evidence type="ECO:0000313" key="4">
    <source>
        <dbReference type="EMBL" id="CAE0419331.1"/>
    </source>
</evidence>
<evidence type="ECO:0000259" key="3">
    <source>
        <dbReference type="PROSITE" id="PS50222"/>
    </source>
</evidence>
<dbReference type="SUPFAM" id="SSF47473">
    <property type="entry name" value="EF-hand"/>
    <property type="match status" value="1"/>
</dbReference>
<dbReference type="CDD" id="cd00051">
    <property type="entry name" value="EFh"/>
    <property type="match status" value="1"/>
</dbReference>